<keyword evidence="2" id="KW-0378">Hydrolase</keyword>
<dbReference type="InterPro" id="IPR012296">
    <property type="entry name" value="Nuclease_put_TT1808"/>
</dbReference>
<evidence type="ECO:0000259" key="1">
    <source>
        <dbReference type="Pfam" id="PF05685"/>
    </source>
</evidence>
<organism evidence="2 3">
    <name type="scientific">Adonisia turfae CCMR0081</name>
    <dbReference type="NCBI Taxonomy" id="2292702"/>
    <lineage>
        <taxon>Bacteria</taxon>
        <taxon>Bacillati</taxon>
        <taxon>Cyanobacteriota</taxon>
        <taxon>Adonisia</taxon>
        <taxon>Adonisia turfae</taxon>
    </lineage>
</organism>
<dbReference type="Gene3D" id="3.90.1570.10">
    <property type="entry name" value="tt1808, chain A"/>
    <property type="match status" value="1"/>
</dbReference>
<keyword evidence="2" id="KW-0540">Nuclease</keyword>
<evidence type="ECO:0000313" key="3">
    <source>
        <dbReference type="Proteomes" id="UP000481033"/>
    </source>
</evidence>
<accession>A0A6M0REZ6</accession>
<dbReference type="SUPFAM" id="SSF52980">
    <property type="entry name" value="Restriction endonuclease-like"/>
    <property type="match status" value="1"/>
</dbReference>
<feature type="domain" description="Putative restriction endonuclease" evidence="1">
    <location>
        <begin position="12"/>
        <end position="172"/>
    </location>
</feature>
<protein>
    <submittedName>
        <fullName evidence="2">Uma2 family endonuclease</fullName>
    </submittedName>
</protein>
<dbReference type="AlphaFoldDB" id="A0A6M0REZ6"/>
<gene>
    <name evidence="2" type="ORF">DXZ20_03570</name>
</gene>
<sequence>MRTLTKWSVADYQHMRDLGILDHRRCELINGEIWDMAPEGAFHRFINDRGAEYLRRILQDQAKVFEAHPITLIDSEPQPDIAIVRLPDTLYLKRHPYPEDIYWLVEVADTTLTYDLNIKRKLYAQASIQEYWVINITDRQLTVFRDLHNGDFVSQNTFSNGSIHPIAFPDIAIEVHKLVNIPE</sequence>
<dbReference type="EMBL" id="QXHD01000003">
    <property type="protein sequence ID" value="NEZ54785.1"/>
    <property type="molecule type" value="Genomic_DNA"/>
</dbReference>
<proteinExistence type="predicted"/>
<dbReference type="PANTHER" id="PTHR35400">
    <property type="entry name" value="SLR1083 PROTEIN"/>
    <property type="match status" value="1"/>
</dbReference>
<reference evidence="2 3" key="1">
    <citation type="journal article" date="2020" name="Microb. Ecol.">
        <title>Ecogenomics of the Marine Benthic Filamentous Cyanobacterium Adonisia.</title>
        <authorList>
            <person name="Walter J.M."/>
            <person name="Coutinho F.H."/>
            <person name="Leomil L."/>
            <person name="Hargreaves P.I."/>
            <person name="Campeao M.E."/>
            <person name="Vieira V.V."/>
            <person name="Silva B.S."/>
            <person name="Fistarol G.O."/>
            <person name="Salomon P.S."/>
            <person name="Sawabe T."/>
            <person name="Mino S."/>
            <person name="Hosokawa M."/>
            <person name="Miyashita H."/>
            <person name="Maruyama F."/>
            <person name="van Verk M.C."/>
            <person name="Dutilh B.E."/>
            <person name="Thompson C.C."/>
            <person name="Thompson F.L."/>
        </authorList>
    </citation>
    <scope>NUCLEOTIDE SEQUENCE [LARGE SCALE GENOMIC DNA]</scope>
    <source>
        <strain evidence="2 3">CCMR0081</strain>
    </source>
</reference>
<comment type="caution">
    <text evidence="2">The sequence shown here is derived from an EMBL/GenBank/DDBJ whole genome shotgun (WGS) entry which is preliminary data.</text>
</comment>
<dbReference type="RefSeq" id="WP_163696444.1">
    <property type="nucleotide sequence ID" value="NZ_QXHD01000003.1"/>
</dbReference>
<keyword evidence="2" id="KW-0255">Endonuclease</keyword>
<dbReference type="Pfam" id="PF05685">
    <property type="entry name" value="Uma2"/>
    <property type="match status" value="1"/>
</dbReference>
<evidence type="ECO:0000313" key="2">
    <source>
        <dbReference type="EMBL" id="NEZ54785.1"/>
    </source>
</evidence>
<dbReference type="CDD" id="cd06260">
    <property type="entry name" value="DUF820-like"/>
    <property type="match status" value="1"/>
</dbReference>
<dbReference type="InterPro" id="IPR008538">
    <property type="entry name" value="Uma2"/>
</dbReference>
<dbReference type="GO" id="GO:0004519">
    <property type="term" value="F:endonuclease activity"/>
    <property type="evidence" value="ECO:0007669"/>
    <property type="project" value="UniProtKB-KW"/>
</dbReference>
<dbReference type="Proteomes" id="UP000481033">
    <property type="component" value="Unassembled WGS sequence"/>
</dbReference>
<name>A0A6M0REZ6_9CYAN</name>
<dbReference type="PANTHER" id="PTHR35400:SF1">
    <property type="entry name" value="SLR1083 PROTEIN"/>
    <property type="match status" value="1"/>
</dbReference>
<keyword evidence="3" id="KW-1185">Reference proteome</keyword>
<dbReference type="InterPro" id="IPR011335">
    <property type="entry name" value="Restrct_endonuc-II-like"/>
</dbReference>